<organism evidence="1 2">
    <name type="scientific">Microcystis aeruginosa NIES-3804</name>
    <dbReference type="NCBI Taxonomy" id="2517783"/>
    <lineage>
        <taxon>Bacteria</taxon>
        <taxon>Bacillati</taxon>
        <taxon>Cyanobacteriota</taxon>
        <taxon>Cyanophyceae</taxon>
        <taxon>Oscillatoriophycideae</taxon>
        <taxon>Chroococcales</taxon>
        <taxon>Microcystaceae</taxon>
        <taxon>Microcystis</taxon>
    </lineage>
</organism>
<dbReference type="AlphaFoldDB" id="A0A6H9GZ08"/>
<name>A0A6H9GZ08_MICAE</name>
<evidence type="ECO:0000313" key="1">
    <source>
        <dbReference type="EMBL" id="GCL50966.1"/>
    </source>
</evidence>
<accession>A0A6H9GZ08</accession>
<dbReference type="EMBL" id="BJCI01000042">
    <property type="protein sequence ID" value="GCL50966.1"/>
    <property type="molecule type" value="Genomic_DNA"/>
</dbReference>
<dbReference type="InterPro" id="IPR025455">
    <property type="entry name" value="DUF4276"/>
</dbReference>
<evidence type="ECO:0008006" key="3">
    <source>
        <dbReference type="Google" id="ProtNLM"/>
    </source>
</evidence>
<evidence type="ECO:0000313" key="2">
    <source>
        <dbReference type="Proteomes" id="UP000435041"/>
    </source>
</evidence>
<reference evidence="1 2" key="1">
    <citation type="submission" date="2019-02" db="EMBL/GenBank/DDBJ databases">
        <title>Draft genome sequence of Arthrospira platensis NIES-3804.</title>
        <authorList>
            <person name="Yamaguchi H."/>
            <person name="Suzuki S."/>
            <person name="Kawachi M."/>
        </authorList>
    </citation>
    <scope>NUCLEOTIDE SEQUENCE [LARGE SCALE GENOMIC DNA]</scope>
    <source>
        <strain evidence="1 2">NIES-3804</strain>
    </source>
</reference>
<protein>
    <recommendedName>
        <fullName evidence="3">DUF4276 domain-containing protein</fullName>
    </recommendedName>
</protein>
<sequence>MHLEFLVEEFSTQECLNQILPKILLENVTYKIHAFRGKSDLIKKLPERLKGYQFWIPDDYRIIILVDRDNEDCQMLKEKLENIAQQTGLITKTISEDKKTFQVLNRIAIEELEAWFFGDIQAIVSAYPKVSTNVGQQAKYRKPDEITGGTWENLEKILQKAGYHRGGLEKVKAAREISQFMTPAHNFSPSFQIFYQGLLAMIS</sequence>
<gene>
    <name evidence="1" type="ORF">NIES3804_25390</name>
</gene>
<comment type="caution">
    <text evidence="1">The sequence shown here is derived from an EMBL/GenBank/DDBJ whole genome shotgun (WGS) entry which is preliminary data.</text>
</comment>
<dbReference type="Pfam" id="PF14103">
    <property type="entry name" value="DUF4276"/>
    <property type="match status" value="1"/>
</dbReference>
<proteinExistence type="predicted"/>
<dbReference type="RefSeq" id="WP_159293888.1">
    <property type="nucleotide sequence ID" value="NZ_BJCI01000042.1"/>
</dbReference>
<dbReference type="Proteomes" id="UP000435041">
    <property type="component" value="Unassembled WGS sequence"/>
</dbReference>